<evidence type="ECO:0000313" key="3">
    <source>
        <dbReference type="Proteomes" id="UP000279911"/>
    </source>
</evidence>
<dbReference type="EMBL" id="RSFW01000002">
    <property type="protein sequence ID" value="RSD29447.1"/>
    <property type="molecule type" value="Genomic_DNA"/>
</dbReference>
<name>A0A427TY32_9BACI</name>
<organism evidence="2 3">
    <name type="scientific">Mesobacillus subterraneus</name>
    <dbReference type="NCBI Taxonomy" id="285983"/>
    <lineage>
        <taxon>Bacteria</taxon>
        <taxon>Bacillati</taxon>
        <taxon>Bacillota</taxon>
        <taxon>Bacilli</taxon>
        <taxon>Bacillales</taxon>
        <taxon>Bacillaceae</taxon>
        <taxon>Mesobacillus</taxon>
    </lineage>
</organism>
<keyword evidence="1" id="KW-0472">Membrane</keyword>
<protein>
    <submittedName>
        <fullName evidence="2">Uncharacterized protein</fullName>
    </submittedName>
</protein>
<feature type="transmembrane region" description="Helical" evidence="1">
    <location>
        <begin position="38"/>
        <end position="58"/>
    </location>
</feature>
<dbReference type="AlphaFoldDB" id="A0A427TY32"/>
<evidence type="ECO:0000256" key="1">
    <source>
        <dbReference type="SAM" id="Phobius"/>
    </source>
</evidence>
<feature type="transmembrane region" description="Helical" evidence="1">
    <location>
        <begin position="6"/>
        <end position="26"/>
    </location>
</feature>
<feature type="transmembrane region" description="Helical" evidence="1">
    <location>
        <begin position="116"/>
        <end position="137"/>
    </location>
</feature>
<accession>A0A427TY32</accession>
<evidence type="ECO:0000313" key="2">
    <source>
        <dbReference type="EMBL" id="RSD29447.1"/>
    </source>
</evidence>
<gene>
    <name evidence="2" type="ORF">EJA10_02055</name>
</gene>
<dbReference type="Proteomes" id="UP000279911">
    <property type="component" value="Unassembled WGS sequence"/>
</dbReference>
<feature type="transmembrane region" description="Helical" evidence="1">
    <location>
        <begin position="64"/>
        <end position="85"/>
    </location>
</feature>
<comment type="caution">
    <text evidence="2">The sequence shown here is derived from an EMBL/GenBank/DDBJ whole genome shotgun (WGS) entry which is preliminary data.</text>
</comment>
<proteinExistence type="predicted"/>
<feature type="transmembrane region" description="Helical" evidence="1">
    <location>
        <begin position="149"/>
        <end position="171"/>
    </location>
</feature>
<dbReference type="RefSeq" id="WP_125478319.1">
    <property type="nucleotide sequence ID" value="NZ_RSFW01000002.1"/>
</dbReference>
<dbReference type="OrthoDB" id="9816061at2"/>
<sequence>MFLYNLFVFFSLGVLLLLSAIFAVWYKKQLAGMAGMMISMYIGMNIGLTSGILLGTVFQGSLFLSTLLAMLIAVLSGTLIGFMFSTSAAIEGMMAGMMGGMMGAMLGEMIPPHQTLILVNIFLTISLSGLFLFNILSRKESSVKSKSDFVKPGLLLAILTIYLIAGSQLGYNWVNDLQKGQGQHHQH</sequence>
<keyword evidence="1" id="KW-1133">Transmembrane helix</keyword>
<keyword evidence="1" id="KW-0812">Transmembrane</keyword>
<reference evidence="3" key="1">
    <citation type="submission" date="2018-12" db="EMBL/GenBank/DDBJ databases">
        <title>Bacillus chawlae sp. nov., Bacillus glennii sp. nov., and Bacillus saganii sp. nov. Isolated from the Vehicle Assembly Building at Kennedy Space Center where the Viking Spacecraft were Assembled.</title>
        <authorList>
            <person name="Seuylemezian A."/>
            <person name="Vaishampayan P."/>
        </authorList>
    </citation>
    <scope>NUCLEOTIDE SEQUENCE [LARGE SCALE GENOMIC DNA]</scope>
    <source>
        <strain evidence="3">DSM 13966</strain>
    </source>
</reference>